<accession>A0A0L8C380</accession>
<gene>
    <name evidence="2" type="ORF">AC244_07735</name>
</gene>
<proteinExistence type="predicted"/>
<reference evidence="3" key="1">
    <citation type="submission" date="2015-07" db="EMBL/GenBank/DDBJ databases">
        <title>Whole genome sequence of an Ensifer adhaerens strain isolated from a cave pool in the Wind Cave National Park.</title>
        <authorList>
            <person name="Eng W.W.H."/>
            <person name="Gan H.M."/>
            <person name="Barton H.A."/>
            <person name="Savka M.A."/>
        </authorList>
    </citation>
    <scope>NUCLEOTIDE SEQUENCE [LARGE SCALE GENOMIC DNA]</scope>
    <source>
        <strain evidence="3">SD006</strain>
    </source>
</reference>
<evidence type="ECO:0000256" key="1">
    <source>
        <dbReference type="SAM" id="Coils"/>
    </source>
</evidence>
<organism evidence="2 3">
    <name type="scientific">Ensifer adhaerens</name>
    <name type="common">Sinorhizobium morelense</name>
    <dbReference type="NCBI Taxonomy" id="106592"/>
    <lineage>
        <taxon>Bacteria</taxon>
        <taxon>Pseudomonadati</taxon>
        <taxon>Pseudomonadota</taxon>
        <taxon>Alphaproteobacteria</taxon>
        <taxon>Hyphomicrobiales</taxon>
        <taxon>Rhizobiaceae</taxon>
        <taxon>Sinorhizobium/Ensifer group</taxon>
        <taxon>Ensifer</taxon>
    </lineage>
</organism>
<name>A0A0L8C380_ENSAD</name>
<dbReference type="Proteomes" id="UP000037425">
    <property type="component" value="Unassembled WGS sequence"/>
</dbReference>
<evidence type="ECO:0000313" key="2">
    <source>
        <dbReference type="EMBL" id="KOF21239.1"/>
    </source>
</evidence>
<dbReference type="EMBL" id="LGAP01000002">
    <property type="protein sequence ID" value="KOF21239.1"/>
    <property type="molecule type" value="Genomic_DNA"/>
</dbReference>
<keyword evidence="1" id="KW-0175">Coiled coil</keyword>
<sequence length="362" mass="41063">MATLQNFDAEIEKTKSVVEQMRGKLEQSGVVLEQFAKAETKLGDVNFDIENARIQDVISQQKVMEANIADLIIGLEDATNIFGSEFESMKNYTGYEKFIGIFSKQKMQRMRTDRVRNMSLAGNLQELLSKSDTIVGILKDQKSILDQRYKTSEQSLIQVIERRKGTMSNLEAVQKRIEELNPLLLDIENRIAASTEQKVRTELEGERSALATEYNEKQAKEQELLAESQTLERYTSMFQTFVDSLNNQIAAQNTLINKLTIDTEQRIVLYKALEDSLKTAAQQDVAHKINTLGSQVDTAAEETMAGIGAAAQRHIGDLLEMHEKNMLSTQDIQRRKKLADDAFARRFQAVMDKHNTANYVQQ</sequence>
<evidence type="ECO:0000313" key="3">
    <source>
        <dbReference type="Proteomes" id="UP000037425"/>
    </source>
</evidence>
<comment type="caution">
    <text evidence="2">The sequence shown here is derived from an EMBL/GenBank/DDBJ whole genome shotgun (WGS) entry which is preliminary data.</text>
</comment>
<dbReference type="RefSeq" id="WP_053248181.1">
    <property type="nucleotide sequence ID" value="NZ_LGAP01000002.1"/>
</dbReference>
<protein>
    <submittedName>
        <fullName evidence="2">Uncharacterized protein</fullName>
    </submittedName>
</protein>
<dbReference type="OrthoDB" id="9804735at2"/>
<dbReference type="PATRIC" id="fig|106592.7.peg.3199"/>
<dbReference type="AlphaFoldDB" id="A0A0L8C380"/>
<feature type="coiled-coil region" evidence="1">
    <location>
        <begin position="200"/>
        <end position="262"/>
    </location>
</feature>